<evidence type="ECO:0000256" key="5">
    <source>
        <dbReference type="SAM" id="SignalP"/>
    </source>
</evidence>
<feature type="chain" id="PRO_5040256397" evidence="5">
    <location>
        <begin position="27"/>
        <end position="495"/>
    </location>
</feature>
<keyword evidence="5" id="KW-0732">Signal</keyword>
<evidence type="ECO:0000256" key="1">
    <source>
        <dbReference type="ARBA" id="ARBA00005466"/>
    </source>
</evidence>
<evidence type="ECO:0000256" key="4">
    <source>
        <dbReference type="ARBA" id="ARBA00023002"/>
    </source>
</evidence>
<dbReference type="Pfam" id="PF01565">
    <property type="entry name" value="FAD_binding_4"/>
    <property type="match status" value="1"/>
</dbReference>
<evidence type="ECO:0000313" key="7">
    <source>
        <dbReference type="EMBL" id="KAF2734667.1"/>
    </source>
</evidence>
<evidence type="ECO:0000259" key="6">
    <source>
        <dbReference type="PROSITE" id="PS51387"/>
    </source>
</evidence>
<dbReference type="Gene3D" id="3.30.465.10">
    <property type="match status" value="1"/>
</dbReference>
<feature type="domain" description="FAD-binding PCMH-type" evidence="6">
    <location>
        <begin position="63"/>
        <end position="232"/>
    </location>
</feature>
<dbReference type="InterPro" id="IPR006094">
    <property type="entry name" value="Oxid_FAD_bind_N"/>
</dbReference>
<dbReference type="EMBL" id="ML996145">
    <property type="protein sequence ID" value="KAF2734667.1"/>
    <property type="molecule type" value="Genomic_DNA"/>
</dbReference>
<gene>
    <name evidence="7" type="ORF">EJ04DRAFT_534756</name>
</gene>
<keyword evidence="8" id="KW-1185">Reference proteome</keyword>
<keyword evidence="3" id="KW-0274">FAD</keyword>
<comment type="similarity">
    <text evidence="1">Belongs to the oxygen-dependent FAD-linked oxidoreductase family.</text>
</comment>
<evidence type="ECO:0000256" key="2">
    <source>
        <dbReference type="ARBA" id="ARBA00022630"/>
    </source>
</evidence>
<sequence length="495" mass="53573">MTRSFSSHLSICLLPAVLLLIHAAIASDPSPCDPLSALYPDQLFLPNTTLYTSSISSYAWMSGHLQPACIIQPQSTSQLSFIIKILADFNTTFAIRGGGHNANPGFSNIDNEVTIDMRGMRQIEVGDGVLRVGAGALWGEVYDAADAKNVSVMGGRISTVGVGGLTTGGGMSIFSLDRGWVCDGVKNFEVILSNSSVINANATSNPSLFRSLKGGLNNFGVVTRFDLTTFKHGPIWGGTTLLSNASESDLIREVTNFKMAKHDPSAHTVTIFGYNLPDKSYMLLNNMWYLKPNANKTSLHGLMSLEPKLNQSLVVASAGEHARRVATPIPAGTWALWGTTTVSISPTILFKIHEIWKSTSSLITSKFPASDINFAFGYQSVPKSTPESGPNSLGIPSTAVPERDWVNLLVTFQYQDGALTSDLEAILLGAIDKVDGIAREEGAHVKYKYMDYAHWKQDVFGGYGAEEVERMKGVAQDYDPLGMFQHQVTGGFKLF</sequence>
<evidence type="ECO:0000313" key="8">
    <source>
        <dbReference type="Proteomes" id="UP000799444"/>
    </source>
</evidence>
<dbReference type="AlphaFoldDB" id="A0A9P4UZV9"/>
<proteinExistence type="inferred from homology"/>
<dbReference type="PANTHER" id="PTHR42973">
    <property type="entry name" value="BINDING OXIDOREDUCTASE, PUTATIVE (AFU_ORTHOLOGUE AFUA_1G17690)-RELATED"/>
    <property type="match status" value="1"/>
</dbReference>
<dbReference type="Proteomes" id="UP000799444">
    <property type="component" value="Unassembled WGS sequence"/>
</dbReference>
<organism evidence="7 8">
    <name type="scientific">Polyplosphaeria fusca</name>
    <dbReference type="NCBI Taxonomy" id="682080"/>
    <lineage>
        <taxon>Eukaryota</taxon>
        <taxon>Fungi</taxon>
        <taxon>Dikarya</taxon>
        <taxon>Ascomycota</taxon>
        <taxon>Pezizomycotina</taxon>
        <taxon>Dothideomycetes</taxon>
        <taxon>Pleosporomycetidae</taxon>
        <taxon>Pleosporales</taxon>
        <taxon>Tetraplosphaeriaceae</taxon>
        <taxon>Polyplosphaeria</taxon>
    </lineage>
</organism>
<reference evidence="7" key="1">
    <citation type="journal article" date="2020" name="Stud. Mycol.">
        <title>101 Dothideomycetes genomes: a test case for predicting lifestyles and emergence of pathogens.</title>
        <authorList>
            <person name="Haridas S."/>
            <person name="Albert R."/>
            <person name="Binder M."/>
            <person name="Bloem J."/>
            <person name="Labutti K."/>
            <person name="Salamov A."/>
            <person name="Andreopoulos B."/>
            <person name="Baker S."/>
            <person name="Barry K."/>
            <person name="Bills G."/>
            <person name="Bluhm B."/>
            <person name="Cannon C."/>
            <person name="Castanera R."/>
            <person name="Culley D."/>
            <person name="Daum C."/>
            <person name="Ezra D."/>
            <person name="Gonzalez J."/>
            <person name="Henrissat B."/>
            <person name="Kuo A."/>
            <person name="Liang C."/>
            <person name="Lipzen A."/>
            <person name="Lutzoni F."/>
            <person name="Magnuson J."/>
            <person name="Mondo S."/>
            <person name="Nolan M."/>
            <person name="Ohm R."/>
            <person name="Pangilinan J."/>
            <person name="Park H.-J."/>
            <person name="Ramirez L."/>
            <person name="Alfaro M."/>
            <person name="Sun H."/>
            <person name="Tritt A."/>
            <person name="Yoshinaga Y."/>
            <person name="Zwiers L.-H."/>
            <person name="Turgeon B."/>
            <person name="Goodwin S."/>
            <person name="Spatafora J."/>
            <person name="Crous P."/>
            <person name="Grigoriev I."/>
        </authorList>
    </citation>
    <scope>NUCLEOTIDE SEQUENCE</scope>
    <source>
        <strain evidence="7">CBS 125425</strain>
    </source>
</reference>
<keyword evidence="4" id="KW-0560">Oxidoreductase</keyword>
<accession>A0A9P4UZV9</accession>
<dbReference type="InterPro" id="IPR036318">
    <property type="entry name" value="FAD-bd_PCMH-like_sf"/>
</dbReference>
<dbReference type="InterPro" id="IPR016169">
    <property type="entry name" value="FAD-bd_PCMH_sub2"/>
</dbReference>
<dbReference type="OrthoDB" id="2151789at2759"/>
<protein>
    <submittedName>
        <fullName evidence="7">FAD binding domain-containing protein</fullName>
    </submittedName>
</protein>
<evidence type="ECO:0000256" key="3">
    <source>
        <dbReference type="ARBA" id="ARBA00022827"/>
    </source>
</evidence>
<dbReference type="SUPFAM" id="SSF56176">
    <property type="entry name" value="FAD-binding/transporter-associated domain-like"/>
    <property type="match status" value="1"/>
</dbReference>
<dbReference type="InterPro" id="IPR050416">
    <property type="entry name" value="FAD-linked_Oxidoreductase"/>
</dbReference>
<dbReference type="PROSITE" id="PS51387">
    <property type="entry name" value="FAD_PCMH"/>
    <property type="match status" value="1"/>
</dbReference>
<dbReference type="GO" id="GO:0071949">
    <property type="term" value="F:FAD binding"/>
    <property type="evidence" value="ECO:0007669"/>
    <property type="project" value="InterPro"/>
</dbReference>
<dbReference type="PANTHER" id="PTHR42973:SF28">
    <property type="entry name" value="FAD-BINDING PCMH-TYPE DOMAIN-CONTAINING PROTEIN"/>
    <property type="match status" value="1"/>
</dbReference>
<name>A0A9P4UZV9_9PLEO</name>
<comment type="caution">
    <text evidence="7">The sequence shown here is derived from an EMBL/GenBank/DDBJ whole genome shotgun (WGS) entry which is preliminary data.</text>
</comment>
<keyword evidence="2" id="KW-0285">Flavoprotein</keyword>
<feature type="signal peptide" evidence="5">
    <location>
        <begin position="1"/>
        <end position="26"/>
    </location>
</feature>
<dbReference type="GO" id="GO:0016491">
    <property type="term" value="F:oxidoreductase activity"/>
    <property type="evidence" value="ECO:0007669"/>
    <property type="project" value="UniProtKB-KW"/>
</dbReference>
<dbReference type="InterPro" id="IPR016166">
    <property type="entry name" value="FAD-bd_PCMH"/>
</dbReference>